<evidence type="ECO:0000256" key="7">
    <source>
        <dbReference type="ARBA" id="ARBA00022723"/>
    </source>
</evidence>
<evidence type="ECO:0000256" key="11">
    <source>
        <dbReference type="ARBA" id="ARBA00061616"/>
    </source>
</evidence>
<comment type="pathway">
    <text evidence="5">Bacterial outer membrane biogenesis; LPS core biosynthesis.</text>
</comment>
<evidence type="ECO:0000256" key="4">
    <source>
        <dbReference type="ARBA" id="ARBA00004708"/>
    </source>
</evidence>
<dbReference type="PANTHER" id="PTHR42891">
    <property type="entry name" value="D-GLYCERO-BETA-D-MANNO-HEPTOSE-1,7-BISPHOSPHATE 7-PHOSPHATASE"/>
    <property type="match status" value="1"/>
</dbReference>
<organism evidence="17">
    <name type="scientific">Candidatus Blochmannia castaneus</name>
    <name type="common">nom. nud.</name>
    <dbReference type="NCBI Taxonomy" id="101530"/>
    <lineage>
        <taxon>Bacteria</taxon>
        <taxon>Pseudomonadati</taxon>
        <taxon>Pseudomonadota</taxon>
        <taxon>Gammaproteobacteria</taxon>
        <taxon>Enterobacterales</taxon>
        <taxon>Enterobacteriaceae</taxon>
        <taxon>ant endosymbionts</taxon>
        <taxon>Candidatus Blochmanniella</taxon>
    </lineage>
</organism>
<dbReference type="EC" id="3.1.3.-" evidence="12"/>
<dbReference type="PANTHER" id="PTHR42891:SF1">
    <property type="entry name" value="D-GLYCERO-BETA-D-MANNO-HEPTOSE-1,7-BISPHOSPHATE 7-PHOSPHATASE"/>
    <property type="match status" value="1"/>
</dbReference>
<proteinExistence type="inferred from homology"/>
<evidence type="ECO:0000256" key="10">
    <source>
        <dbReference type="ARBA" id="ARBA00023277"/>
    </source>
</evidence>
<dbReference type="Pfam" id="PF13242">
    <property type="entry name" value="Hydrolase_like"/>
    <property type="match status" value="1"/>
</dbReference>
<protein>
    <recommendedName>
        <fullName evidence="12">D,D-heptose 1,7-bisphosphate phosphatase</fullName>
        <ecNumber evidence="12">3.1.3.-</ecNumber>
    </recommendedName>
</protein>
<evidence type="ECO:0000256" key="12">
    <source>
        <dbReference type="PIRNR" id="PIRNR004682"/>
    </source>
</evidence>
<dbReference type="InterPro" id="IPR023214">
    <property type="entry name" value="HAD_sf"/>
</dbReference>
<dbReference type="InterPro" id="IPR006549">
    <property type="entry name" value="HAD-SF_hydro_IIIA"/>
</dbReference>
<feature type="binding site" evidence="15">
    <location>
        <position position="10"/>
    </location>
    <ligand>
        <name>Mg(2+)</name>
        <dbReference type="ChEBI" id="CHEBI:18420"/>
    </ligand>
</feature>
<dbReference type="PIRSF" id="PIRSF004682">
    <property type="entry name" value="GmhB"/>
    <property type="match status" value="1"/>
</dbReference>
<keyword evidence="8 12" id="KW-0378">Hydrolase</keyword>
<feature type="binding site" evidence="15">
    <location>
        <position position="106"/>
    </location>
    <ligand>
        <name>Zn(2+)</name>
        <dbReference type="ChEBI" id="CHEBI:29105"/>
    </ligand>
</feature>
<evidence type="ECO:0000256" key="9">
    <source>
        <dbReference type="ARBA" id="ARBA00022833"/>
    </source>
</evidence>
<dbReference type="NCBIfam" id="TIGR01662">
    <property type="entry name" value="HAD-SF-IIIA"/>
    <property type="match status" value="1"/>
</dbReference>
<feature type="site" description="Contributes to substrate recognition" evidence="14">
    <location>
        <position position="110"/>
    </location>
</feature>
<feature type="site" description="Contributes to substrate recognition" evidence="14">
    <location>
        <position position="109"/>
    </location>
</feature>
<keyword evidence="16" id="KW-0812">Transmembrane</keyword>
<dbReference type="GO" id="GO:0005737">
    <property type="term" value="C:cytoplasm"/>
    <property type="evidence" value="ECO:0007669"/>
    <property type="project" value="UniProtKB-SubCell"/>
</dbReference>
<evidence type="ECO:0000256" key="15">
    <source>
        <dbReference type="PIRSR" id="PIRSR004682-4"/>
    </source>
</evidence>
<evidence type="ECO:0000313" key="17">
    <source>
        <dbReference type="EMBL" id="ADA82653.1"/>
    </source>
</evidence>
<evidence type="ECO:0000256" key="6">
    <source>
        <dbReference type="ARBA" id="ARBA00022490"/>
    </source>
</evidence>
<dbReference type="NCBIfam" id="TIGR01656">
    <property type="entry name" value="Histidinol-ppas"/>
    <property type="match status" value="1"/>
</dbReference>
<comment type="pathway">
    <text evidence="4">Nucleotide-sugar biosynthesis; ADP-L-glycero-beta-D-manno-heptose biosynthesis; ADP-L-glycero-beta-D-manno-heptose from D-glycero-beta-D-manno-heptose 7-phosphate: step 2/4.</text>
</comment>
<dbReference type="AlphaFoldDB" id="D2XN44"/>
<feature type="binding site" evidence="15">
    <location>
        <position position="91"/>
    </location>
    <ligand>
        <name>Zn(2+)</name>
        <dbReference type="ChEBI" id="CHEBI:29105"/>
    </ligand>
</feature>
<dbReference type="InterPro" id="IPR036412">
    <property type="entry name" value="HAD-like_sf"/>
</dbReference>
<keyword evidence="6 12" id="KW-0963">Cytoplasm</keyword>
<comment type="catalytic activity">
    <reaction evidence="1">
        <text>D-glycero-beta-D-manno-heptose 1,7-bisphosphate + H2O = D-glycero-beta-D-manno-heptose 1-phosphate + phosphate</text>
        <dbReference type="Rhea" id="RHEA:28518"/>
        <dbReference type="ChEBI" id="CHEBI:15377"/>
        <dbReference type="ChEBI" id="CHEBI:43474"/>
        <dbReference type="ChEBI" id="CHEBI:60208"/>
        <dbReference type="ChEBI" id="CHEBI:61593"/>
        <dbReference type="EC" id="3.1.3.82"/>
    </reaction>
</comment>
<comment type="cofactor">
    <cofactor evidence="15">
        <name>Mg(2+)</name>
        <dbReference type="ChEBI" id="CHEBI:18420"/>
    </cofactor>
</comment>
<comment type="similarity">
    <text evidence="11 12">Belongs to the gmhB family.</text>
</comment>
<keyword evidence="15" id="KW-0460">Magnesium</keyword>
<feature type="site" description="Stabilizes the phosphoryl group" evidence="14">
    <location>
        <position position="52"/>
    </location>
</feature>
<feature type="transmembrane region" description="Helical" evidence="16">
    <location>
        <begin position="191"/>
        <end position="209"/>
    </location>
</feature>
<keyword evidence="10 12" id="KW-0119">Carbohydrate metabolism</keyword>
<name>D2XN44_9ENTR</name>
<accession>D2XN44</accession>
<gene>
    <name evidence="17" type="primary">gmhB</name>
</gene>
<evidence type="ECO:0000256" key="5">
    <source>
        <dbReference type="ARBA" id="ARBA00004713"/>
    </source>
</evidence>
<dbReference type="UniPathway" id="UPA00356">
    <property type="reaction ID" value="UER00438"/>
</dbReference>
<dbReference type="SUPFAM" id="SSF56784">
    <property type="entry name" value="HAD-like"/>
    <property type="match status" value="1"/>
</dbReference>
<dbReference type="Gene3D" id="3.40.50.1000">
    <property type="entry name" value="HAD superfamily/HAD-like"/>
    <property type="match status" value="1"/>
</dbReference>
<evidence type="ECO:0000256" key="3">
    <source>
        <dbReference type="ARBA" id="ARBA00004496"/>
    </source>
</evidence>
<dbReference type="CDD" id="cd07503">
    <property type="entry name" value="HAD_HisB-N"/>
    <property type="match status" value="1"/>
</dbReference>
<keyword evidence="7 15" id="KW-0479">Metal-binding</keyword>
<comment type="subcellular location">
    <subcellularLocation>
        <location evidence="3 12">Cytoplasm</location>
    </subcellularLocation>
</comment>
<dbReference type="FunFam" id="3.40.50.1000:FF:000037">
    <property type="entry name" value="D,D-heptose 1,7-bisphosphate phosphatase"/>
    <property type="match status" value="1"/>
</dbReference>
<dbReference type="InterPro" id="IPR006543">
    <property type="entry name" value="Histidinol-phos"/>
</dbReference>
<reference evidence="17" key="1">
    <citation type="journal article" date="2010" name="Mol. Biol. Evol.">
        <title>Slip into something more functional: selection maintains ancient frameshifts in homopolymeric sequences.</title>
        <authorList>
            <person name="Wernegreen J.J."/>
            <person name="Kauppinen S.N."/>
            <person name="Degnan P.H."/>
        </authorList>
    </citation>
    <scope>NUCLEOTIDE SEQUENCE</scope>
</reference>
<feature type="active site" description="Proton donor" evidence="13">
    <location>
        <position position="12"/>
    </location>
</feature>
<sequence>MSTNNAIFIDRDGTINIDKNYVHSIDNFFFIDNVIDAMIALKKMNFFLIIVTNQSGIARGLFTQYEFLLLTQWMVSYLGLHHVYIDAIYFCPHHIQGTVKQFQRACLCRKPKPGMLLDAKKRFNINMTTSYMVGDTENDMLAGQSAGIGTKVLVCSGSKKITKKTKNTANWIIESLASLPKMIGAHNHINVYKCSVIFLFLMFYFVNLII</sequence>
<evidence type="ECO:0000256" key="2">
    <source>
        <dbReference type="ARBA" id="ARBA00001947"/>
    </source>
</evidence>
<dbReference type="NCBIfam" id="TIGR00213">
    <property type="entry name" value="GmhB_yaeD"/>
    <property type="match status" value="1"/>
</dbReference>
<keyword evidence="16" id="KW-1133">Transmembrane helix</keyword>
<feature type="binding site" evidence="15">
    <location>
        <position position="93"/>
    </location>
    <ligand>
        <name>Zn(2+)</name>
        <dbReference type="ChEBI" id="CHEBI:29105"/>
    </ligand>
</feature>
<feature type="binding site" evidence="15">
    <location>
        <position position="12"/>
    </location>
    <ligand>
        <name>Mg(2+)</name>
        <dbReference type="ChEBI" id="CHEBI:18420"/>
    </ligand>
</feature>
<dbReference type="GO" id="GO:0034200">
    <property type="term" value="F:D-glycero-beta-D-manno-heptose 1,7-bisphosphate 7-phosphatase activity"/>
    <property type="evidence" value="ECO:0007669"/>
    <property type="project" value="UniProtKB-EC"/>
</dbReference>
<dbReference type="InterPro" id="IPR004446">
    <property type="entry name" value="Heptose_bisP_phosphatase"/>
</dbReference>
<evidence type="ECO:0000256" key="16">
    <source>
        <dbReference type="SAM" id="Phobius"/>
    </source>
</evidence>
<dbReference type="EMBL" id="GU214050">
    <property type="protein sequence ID" value="ADA82653.1"/>
    <property type="molecule type" value="Genomic_DNA"/>
</dbReference>
<evidence type="ECO:0000256" key="13">
    <source>
        <dbReference type="PIRSR" id="PIRSR004682-1"/>
    </source>
</evidence>
<feature type="binding site" evidence="15">
    <location>
        <position position="135"/>
    </location>
    <ligand>
        <name>Mg(2+)</name>
        <dbReference type="ChEBI" id="CHEBI:18420"/>
    </ligand>
</feature>
<comment type="cofactor">
    <cofactor evidence="2 15">
        <name>Zn(2+)</name>
        <dbReference type="ChEBI" id="CHEBI:29105"/>
    </cofactor>
</comment>
<keyword evidence="16" id="KW-0472">Membrane</keyword>
<dbReference type="GO" id="GO:0005975">
    <property type="term" value="P:carbohydrate metabolic process"/>
    <property type="evidence" value="ECO:0007669"/>
    <property type="project" value="InterPro"/>
</dbReference>
<dbReference type="GO" id="GO:0097171">
    <property type="term" value="P:ADP-L-glycero-beta-D-manno-heptose biosynthetic process"/>
    <property type="evidence" value="ECO:0007669"/>
    <property type="project" value="UniProtKB-UniPathway"/>
</dbReference>
<feature type="active site" description="Nucleophile" evidence="13">
    <location>
        <position position="10"/>
    </location>
</feature>
<evidence type="ECO:0000256" key="8">
    <source>
        <dbReference type="ARBA" id="ARBA00022801"/>
    </source>
</evidence>
<keyword evidence="9 15" id="KW-0862">Zinc</keyword>
<evidence type="ECO:0000256" key="1">
    <source>
        <dbReference type="ARBA" id="ARBA00001226"/>
    </source>
</evidence>
<dbReference type="NCBIfam" id="NF006506">
    <property type="entry name" value="PRK08942.1"/>
    <property type="match status" value="1"/>
</dbReference>
<evidence type="ECO:0000256" key="14">
    <source>
        <dbReference type="PIRSR" id="PIRSR004682-3"/>
    </source>
</evidence>
<dbReference type="GO" id="GO:0046872">
    <property type="term" value="F:metal ion binding"/>
    <property type="evidence" value="ECO:0007669"/>
    <property type="project" value="UniProtKB-KW"/>
</dbReference>
<feature type="binding site" evidence="15">
    <location>
        <position position="108"/>
    </location>
    <ligand>
        <name>Zn(2+)</name>
        <dbReference type="ChEBI" id="CHEBI:29105"/>
    </ligand>
</feature>